<dbReference type="Proteomes" id="UP000001449">
    <property type="component" value="Chromosome 1"/>
</dbReference>
<organism evidence="2 3">
    <name type="scientific">Thalassiosira pseudonana</name>
    <name type="common">Marine diatom</name>
    <name type="synonym">Cyclotella nana</name>
    <dbReference type="NCBI Taxonomy" id="35128"/>
    <lineage>
        <taxon>Eukaryota</taxon>
        <taxon>Sar</taxon>
        <taxon>Stramenopiles</taxon>
        <taxon>Ochrophyta</taxon>
        <taxon>Bacillariophyta</taxon>
        <taxon>Coscinodiscophyceae</taxon>
        <taxon>Thalassiosirophycidae</taxon>
        <taxon>Thalassiosirales</taxon>
        <taxon>Thalassiosiraceae</taxon>
        <taxon>Thalassiosira</taxon>
    </lineage>
</organism>
<gene>
    <name evidence="2" type="ORF">THAPSDRAFT_1252</name>
</gene>
<dbReference type="InParanoid" id="B8BQE0"/>
<feature type="region of interest" description="Disordered" evidence="1">
    <location>
        <begin position="1"/>
        <end position="25"/>
    </location>
</feature>
<dbReference type="HOGENOM" id="CLU_825111_0_0_1"/>
<protein>
    <recommendedName>
        <fullName evidence="4">SGNH hydrolase-type esterase domain-containing protein</fullName>
    </recommendedName>
</protein>
<feature type="compositionally biased region" description="Polar residues" evidence="1">
    <location>
        <begin position="1"/>
        <end position="15"/>
    </location>
</feature>
<dbReference type="RefSeq" id="XP_002286709.1">
    <property type="nucleotide sequence ID" value="XM_002286673.1"/>
</dbReference>
<name>B8BQE0_THAPS</name>
<reference evidence="2 3" key="1">
    <citation type="journal article" date="2004" name="Science">
        <title>The genome of the diatom Thalassiosira pseudonana: ecology, evolution, and metabolism.</title>
        <authorList>
            <person name="Armbrust E.V."/>
            <person name="Berges J.A."/>
            <person name="Bowler C."/>
            <person name="Green B.R."/>
            <person name="Martinez D."/>
            <person name="Putnam N.H."/>
            <person name="Zhou S."/>
            <person name="Allen A.E."/>
            <person name="Apt K.E."/>
            <person name="Bechner M."/>
            <person name="Brzezinski M.A."/>
            <person name="Chaal B.K."/>
            <person name="Chiovitti A."/>
            <person name="Davis A.K."/>
            <person name="Demarest M.S."/>
            <person name="Detter J.C."/>
            <person name="Glavina T."/>
            <person name="Goodstein D."/>
            <person name="Hadi M.Z."/>
            <person name="Hellsten U."/>
            <person name="Hildebrand M."/>
            <person name="Jenkins B.D."/>
            <person name="Jurka J."/>
            <person name="Kapitonov V.V."/>
            <person name="Kroger N."/>
            <person name="Lau W.W."/>
            <person name="Lane T.W."/>
            <person name="Larimer F.W."/>
            <person name="Lippmeier J.C."/>
            <person name="Lucas S."/>
            <person name="Medina M."/>
            <person name="Montsant A."/>
            <person name="Obornik M."/>
            <person name="Parker M.S."/>
            <person name="Palenik B."/>
            <person name="Pazour G.J."/>
            <person name="Richardson P.M."/>
            <person name="Rynearson T.A."/>
            <person name="Saito M.A."/>
            <person name="Schwartz D.C."/>
            <person name="Thamatrakoln K."/>
            <person name="Valentin K."/>
            <person name="Vardi A."/>
            <person name="Wilkerson F.P."/>
            <person name="Rokhsar D.S."/>
        </authorList>
    </citation>
    <scope>NUCLEOTIDE SEQUENCE [LARGE SCALE GENOMIC DNA]</scope>
    <source>
        <strain evidence="2 3">CCMP1335</strain>
    </source>
</reference>
<evidence type="ECO:0000256" key="1">
    <source>
        <dbReference type="SAM" id="MobiDB-lite"/>
    </source>
</evidence>
<dbReference type="OMA" id="QDSCLRG"/>
<dbReference type="AlphaFoldDB" id="B8BQE0"/>
<dbReference type="eggNOG" id="ENOG502SNW4">
    <property type="taxonomic scope" value="Eukaryota"/>
</dbReference>
<dbReference type="EMBL" id="CM000638">
    <property type="protein sequence ID" value="EED96350.1"/>
    <property type="molecule type" value="Genomic_DNA"/>
</dbReference>
<evidence type="ECO:0000313" key="3">
    <source>
        <dbReference type="Proteomes" id="UP000001449"/>
    </source>
</evidence>
<dbReference type="PaxDb" id="35128-Thaps1252"/>
<sequence length="337" mass="37846">MSNPSHPTPAQNVNEENSRPSKRRGARVAFVGNSILYFNDTPRFLVRLGKGGDHTTVTVQPRERGDTPYDSYIEHQDSCLCGGASLESLWSKGNRMLQHGFSTDSAKIATSDGTEVYDVGSPNVNDLLECNPKKDASWDFVVMNDHTQGPARPESRKATETILLERYVPLLLANRAIPIVIETAAYRIPGINNSEDLGSTRDFQSKVKDGVRSYLEAMQTKLPEYQTPRMAPVGFAYLTVHDNRRELWEKLFDEWDDFHPSPSGSFLQGCVLHNTMFGSPPPLPRTDDEIANLWMNARMMHSRTENKAMPLPSVDDAAFLWDVAKMVCEEEAKQLLK</sequence>
<reference evidence="2 3" key="2">
    <citation type="journal article" date="2008" name="Nature">
        <title>The Phaeodactylum genome reveals the evolutionary history of diatom genomes.</title>
        <authorList>
            <person name="Bowler C."/>
            <person name="Allen A.E."/>
            <person name="Badger J.H."/>
            <person name="Grimwood J."/>
            <person name="Jabbari K."/>
            <person name="Kuo A."/>
            <person name="Maheswari U."/>
            <person name="Martens C."/>
            <person name="Maumus F."/>
            <person name="Otillar R.P."/>
            <person name="Rayko E."/>
            <person name="Salamov A."/>
            <person name="Vandepoele K."/>
            <person name="Beszteri B."/>
            <person name="Gruber A."/>
            <person name="Heijde M."/>
            <person name="Katinka M."/>
            <person name="Mock T."/>
            <person name="Valentin K."/>
            <person name="Verret F."/>
            <person name="Berges J.A."/>
            <person name="Brownlee C."/>
            <person name="Cadoret J.P."/>
            <person name="Chiovitti A."/>
            <person name="Choi C.J."/>
            <person name="Coesel S."/>
            <person name="De Martino A."/>
            <person name="Detter J.C."/>
            <person name="Durkin C."/>
            <person name="Falciatore A."/>
            <person name="Fournet J."/>
            <person name="Haruta M."/>
            <person name="Huysman M.J."/>
            <person name="Jenkins B.D."/>
            <person name="Jiroutova K."/>
            <person name="Jorgensen R.E."/>
            <person name="Joubert Y."/>
            <person name="Kaplan A."/>
            <person name="Kroger N."/>
            <person name="Kroth P.G."/>
            <person name="La Roche J."/>
            <person name="Lindquist E."/>
            <person name="Lommer M."/>
            <person name="Martin-Jezequel V."/>
            <person name="Lopez P.J."/>
            <person name="Lucas S."/>
            <person name="Mangogna M."/>
            <person name="McGinnis K."/>
            <person name="Medlin L.K."/>
            <person name="Montsant A."/>
            <person name="Oudot-Le Secq M.P."/>
            <person name="Napoli C."/>
            <person name="Obornik M."/>
            <person name="Parker M.S."/>
            <person name="Petit J.L."/>
            <person name="Porcel B.M."/>
            <person name="Poulsen N."/>
            <person name="Robison M."/>
            <person name="Rychlewski L."/>
            <person name="Rynearson T.A."/>
            <person name="Schmutz J."/>
            <person name="Shapiro H."/>
            <person name="Siaut M."/>
            <person name="Stanley M."/>
            <person name="Sussman M.R."/>
            <person name="Taylor A.R."/>
            <person name="Vardi A."/>
            <person name="von Dassow P."/>
            <person name="Vyverman W."/>
            <person name="Willis A."/>
            <person name="Wyrwicz L.S."/>
            <person name="Rokhsar D.S."/>
            <person name="Weissenbach J."/>
            <person name="Armbrust E.V."/>
            <person name="Green B.R."/>
            <person name="Van de Peer Y."/>
            <person name="Grigoriev I.V."/>
        </authorList>
    </citation>
    <scope>NUCLEOTIDE SEQUENCE [LARGE SCALE GENOMIC DNA]</scope>
    <source>
        <strain evidence="2 3">CCMP1335</strain>
    </source>
</reference>
<evidence type="ECO:0008006" key="4">
    <source>
        <dbReference type="Google" id="ProtNLM"/>
    </source>
</evidence>
<dbReference type="KEGG" id="tps:THAPSDRAFT_1252"/>
<proteinExistence type="predicted"/>
<dbReference type="Gene3D" id="3.40.50.1110">
    <property type="entry name" value="SGNH hydrolase"/>
    <property type="match status" value="1"/>
</dbReference>
<evidence type="ECO:0000313" key="2">
    <source>
        <dbReference type="EMBL" id="EED96350.1"/>
    </source>
</evidence>
<dbReference type="GeneID" id="7449115"/>
<accession>B8BQE0</accession>
<keyword evidence="3" id="KW-1185">Reference proteome</keyword>
<dbReference type="InterPro" id="IPR036514">
    <property type="entry name" value="SGNH_hydro_sf"/>
</dbReference>